<evidence type="ECO:0000256" key="10">
    <source>
        <dbReference type="ARBA" id="ARBA00023136"/>
    </source>
</evidence>
<dbReference type="Pfam" id="PF13493">
    <property type="entry name" value="DUF4118"/>
    <property type="match status" value="1"/>
</dbReference>
<dbReference type="GO" id="GO:0016020">
    <property type="term" value="C:membrane"/>
    <property type="evidence" value="ECO:0007669"/>
    <property type="project" value="UniProtKB-SubCell"/>
</dbReference>
<feature type="transmembrane region" description="Helical" evidence="12">
    <location>
        <begin position="36"/>
        <end position="54"/>
    </location>
</feature>
<keyword evidence="3" id="KW-0808">Transferase</keyword>
<evidence type="ECO:0000256" key="11">
    <source>
        <dbReference type="SAM" id="MobiDB-lite"/>
    </source>
</evidence>
<dbReference type="Gene3D" id="1.20.120.620">
    <property type="entry name" value="Backbone structure of the membrane domain of e. Coli histidine kinase receptor kdpd"/>
    <property type="match status" value="1"/>
</dbReference>
<evidence type="ECO:0000259" key="13">
    <source>
        <dbReference type="Pfam" id="PF13493"/>
    </source>
</evidence>
<dbReference type="OrthoDB" id="3696881at2"/>
<protein>
    <submittedName>
        <fullName evidence="14">DUF4118 domain-containing protein</fullName>
    </submittedName>
</protein>
<comment type="caution">
    <text evidence="14">The sequence shown here is derived from an EMBL/GenBank/DDBJ whole genome shotgun (WGS) entry which is preliminary data.</text>
</comment>
<dbReference type="Proteomes" id="UP000306985">
    <property type="component" value="Unassembled WGS sequence"/>
</dbReference>
<accession>A0A4V6CRD7</accession>
<evidence type="ECO:0000256" key="9">
    <source>
        <dbReference type="ARBA" id="ARBA00023012"/>
    </source>
</evidence>
<evidence type="ECO:0000256" key="2">
    <source>
        <dbReference type="ARBA" id="ARBA00022553"/>
    </source>
</evidence>
<evidence type="ECO:0000256" key="8">
    <source>
        <dbReference type="ARBA" id="ARBA00022989"/>
    </source>
</evidence>
<feature type="region of interest" description="Disordered" evidence="11">
    <location>
        <begin position="273"/>
        <end position="319"/>
    </location>
</feature>
<proteinExistence type="predicted"/>
<keyword evidence="9" id="KW-0902">Two-component regulatory system</keyword>
<evidence type="ECO:0000313" key="15">
    <source>
        <dbReference type="Proteomes" id="UP000306985"/>
    </source>
</evidence>
<gene>
    <name evidence="14" type="ORF">FDO65_19910</name>
</gene>
<dbReference type="AlphaFoldDB" id="A0A4V6CRD7"/>
<keyword evidence="4 12" id="KW-0812">Transmembrane</keyword>
<feature type="transmembrane region" description="Helical" evidence="12">
    <location>
        <begin position="117"/>
        <end position="135"/>
    </location>
</feature>
<keyword evidence="7" id="KW-0067">ATP-binding</keyword>
<name>A0A4V6CRD7_9ACTN</name>
<feature type="domain" description="Sensor protein KdpD transmembrane" evidence="13">
    <location>
        <begin position="40"/>
        <end position="144"/>
    </location>
</feature>
<dbReference type="GO" id="GO:0000160">
    <property type="term" value="P:phosphorelay signal transduction system"/>
    <property type="evidence" value="ECO:0007669"/>
    <property type="project" value="UniProtKB-KW"/>
</dbReference>
<keyword evidence="5" id="KW-0547">Nucleotide-binding</keyword>
<evidence type="ECO:0000256" key="7">
    <source>
        <dbReference type="ARBA" id="ARBA00022840"/>
    </source>
</evidence>
<sequence length="319" mass="32607">MTGGPRTLTVPLRRSSTGPELYRGVRVDPLLRAHRGLVVLLAAALPVLTCALLTFARDAITSATAVLILVVLIVAAAATGQRAAALLSAVTAALAFDYFLTQPYFTFTIADPHNLEAAALLLLVGAAVGEIALWGRRQAARASRDQGYLDGVISAAASAARSSSASLVEQVGAQIADVLRVDRVRFDPATRYGGPTVGDDGRIVSSGRPLDVARLGLPTNSTIALPVVGGGRVRGHYLLTASSRVSRPTATQLRVAVLLAQQAGAGLTADALAHDAAGPPDGGGKDSIPATVSTDRSARLPAGGCQADTVKVRRTGTGG</sequence>
<keyword evidence="8 12" id="KW-1133">Transmembrane helix</keyword>
<evidence type="ECO:0000256" key="3">
    <source>
        <dbReference type="ARBA" id="ARBA00022679"/>
    </source>
</evidence>
<keyword evidence="2" id="KW-0597">Phosphoprotein</keyword>
<evidence type="ECO:0000256" key="6">
    <source>
        <dbReference type="ARBA" id="ARBA00022777"/>
    </source>
</evidence>
<keyword evidence="10 12" id="KW-0472">Membrane</keyword>
<evidence type="ECO:0000256" key="5">
    <source>
        <dbReference type="ARBA" id="ARBA00022741"/>
    </source>
</evidence>
<evidence type="ECO:0000256" key="12">
    <source>
        <dbReference type="SAM" id="Phobius"/>
    </source>
</evidence>
<comment type="subcellular location">
    <subcellularLocation>
        <location evidence="1">Membrane</location>
        <topology evidence="1">Multi-pass membrane protein</topology>
    </subcellularLocation>
</comment>
<evidence type="ECO:0000313" key="14">
    <source>
        <dbReference type="EMBL" id="TKV57075.1"/>
    </source>
</evidence>
<feature type="transmembrane region" description="Helical" evidence="12">
    <location>
        <begin position="85"/>
        <end position="105"/>
    </location>
</feature>
<evidence type="ECO:0000256" key="4">
    <source>
        <dbReference type="ARBA" id="ARBA00022692"/>
    </source>
</evidence>
<dbReference type="GO" id="GO:0016301">
    <property type="term" value="F:kinase activity"/>
    <property type="evidence" value="ECO:0007669"/>
    <property type="project" value="UniProtKB-KW"/>
</dbReference>
<evidence type="ECO:0000256" key="1">
    <source>
        <dbReference type="ARBA" id="ARBA00004141"/>
    </source>
</evidence>
<organism evidence="14 15">
    <name type="scientific">Nakamurella flava</name>
    <dbReference type="NCBI Taxonomy" id="2576308"/>
    <lineage>
        <taxon>Bacteria</taxon>
        <taxon>Bacillati</taxon>
        <taxon>Actinomycetota</taxon>
        <taxon>Actinomycetes</taxon>
        <taxon>Nakamurellales</taxon>
        <taxon>Nakamurellaceae</taxon>
        <taxon>Nakamurella</taxon>
    </lineage>
</organism>
<keyword evidence="6" id="KW-0418">Kinase</keyword>
<reference evidence="14 15" key="1">
    <citation type="submission" date="2019-05" db="EMBL/GenBank/DDBJ databases">
        <title>Nakamurella sp. N5BH11, whole genome shotgun sequence.</title>
        <authorList>
            <person name="Tuo L."/>
        </authorList>
    </citation>
    <scope>NUCLEOTIDE SEQUENCE [LARGE SCALE GENOMIC DNA]</scope>
    <source>
        <strain evidence="14 15">N5BH11</strain>
    </source>
</reference>
<dbReference type="GO" id="GO:0005524">
    <property type="term" value="F:ATP binding"/>
    <property type="evidence" value="ECO:0007669"/>
    <property type="project" value="UniProtKB-KW"/>
</dbReference>
<dbReference type="InterPro" id="IPR025201">
    <property type="entry name" value="KdpD_TM"/>
</dbReference>
<dbReference type="InterPro" id="IPR038318">
    <property type="entry name" value="KdpD_sf"/>
</dbReference>
<feature type="transmembrane region" description="Helical" evidence="12">
    <location>
        <begin position="60"/>
        <end position="78"/>
    </location>
</feature>
<keyword evidence="15" id="KW-1185">Reference proteome</keyword>
<dbReference type="EMBL" id="SZZH01000006">
    <property type="protein sequence ID" value="TKV57075.1"/>
    <property type="molecule type" value="Genomic_DNA"/>
</dbReference>